<evidence type="ECO:0000313" key="2">
    <source>
        <dbReference type="EMBL" id="EKX45208.1"/>
    </source>
</evidence>
<dbReference type="KEGG" id="gtt:GUITHDRAFT_139132"/>
<sequence>MWESQTAPRSYLQAQLFSWNLDLIGQPWRVNVLPATTCASKSFSFGNDVSLSTAGLINSFTIQSVDAFYNQKTSGGDFYTVRIYSCCGPEITRGNVKDSGSGQYFVNYTAITLAGTHSIYVQLVTGGGLIATYYDNYMMRNPKKSSVDPYLALNSENDFLNPSLTSSQSFSVRWSGYIQLKYVSVYTFQSLVGGADERVKVWMDNSIIIDQWVSINSLSPSATVLSKSAITPFLPIEVKYRQISGSAKFEFRWSYLQNPFRIVPSTDLFQAYTLLGFPAPIRSNSQFPCASTSQAFGLGLTLSRVCSETSFTIIARDAYGNTISDDQAVWLVRLTNAPNFQYQQESSRTTYSSVTWTNFGYYEVSYVGQSSGDWIFVSLLNGIELAATYYASDNLNESTAAASLLEPNIDFSSACIQCNGIPCQCSLPRNVELDGLNYVGDNPFSVRWTGFLKPDYPSTYEVQLSIGEVSQINYENVNVLVSDERVRLWINNKLLVDQWESLDATSFNAPLYLDTVNYFDFKLEYLKKPDPAVQPFGSVFKLRWQNSDVPVFETIPGNNFYHGYPIQSAPFQYFANLPEVAYSVPWNGPTSGGTLLTVVGSNLGDQPAPVCPVSVFIGSTLIDAASERVTWYSSSLIRALSSPGVGCCNNVTVKLFDHVSMPTVFATFSYDAPSLYGVALSNLPMRGSRITLFGQNFGEADYTAASRAGGSAAMITQWVSDTSLPSTFIAGFNNLYMDLIVTLQSQLQTPGLTVSQFFTYDSPSLRRLLPNNVPSTSLIPTILYGAILSPTFDASISSRIGSSASEKSSWISVTSMASLPAHGVGKNLISGVTVGKVAGSITYAFSFSSPSFGFNQSMNLTVLANSAFNFACLNPTALLVSIGENFGLEGKVPRGLSHSLSTAVSVSRNYGGSTEIVSSWALVSKEQPEELMIH</sequence>
<dbReference type="AlphaFoldDB" id="L1J9H7"/>
<dbReference type="PROSITE" id="PS51820">
    <property type="entry name" value="PA14"/>
    <property type="match status" value="2"/>
</dbReference>
<name>L1J9H7_GUITC</name>
<dbReference type="Proteomes" id="UP000011087">
    <property type="component" value="Unassembled WGS sequence"/>
</dbReference>
<dbReference type="InterPro" id="IPR014756">
    <property type="entry name" value="Ig_E-set"/>
</dbReference>
<dbReference type="EnsemblProtists" id="EKX45208">
    <property type="protein sequence ID" value="EKX45208"/>
    <property type="gene ID" value="GUITHDRAFT_139132"/>
</dbReference>
<feature type="domain" description="PA14" evidence="1">
    <location>
        <begin position="380"/>
        <end position="559"/>
    </location>
</feature>
<dbReference type="Pfam" id="PF01833">
    <property type="entry name" value="TIG"/>
    <property type="match status" value="1"/>
</dbReference>
<dbReference type="Gene3D" id="3.90.182.10">
    <property type="entry name" value="Toxin - Anthrax Protective Antigen,domain 1"/>
    <property type="match status" value="2"/>
</dbReference>
<dbReference type="GeneID" id="17301911"/>
<dbReference type="InterPro" id="IPR013783">
    <property type="entry name" value="Ig-like_fold"/>
</dbReference>
<proteinExistence type="predicted"/>
<dbReference type="InterPro" id="IPR037524">
    <property type="entry name" value="PA14/GLEYA"/>
</dbReference>
<dbReference type="SUPFAM" id="SSF56988">
    <property type="entry name" value="Anthrax protective antigen"/>
    <property type="match status" value="2"/>
</dbReference>
<accession>L1J9H7</accession>
<reference evidence="4" key="2">
    <citation type="submission" date="2012-11" db="EMBL/GenBank/DDBJ databases">
        <authorList>
            <person name="Kuo A."/>
            <person name="Curtis B.A."/>
            <person name="Tanifuji G."/>
            <person name="Burki F."/>
            <person name="Gruber A."/>
            <person name="Irimia M."/>
            <person name="Maruyama S."/>
            <person name="Arias M.C."/>
            <person name="Ball S.G."/>
            <person name="Gile G.H."/>
            <person name="Hirakawa Y."/>
            <person name="Hopkins J.F."/>
            <person name="Rensing S.A."/>
            <person name="Schmutz J."/>
            <person name="Symeonidi A."/>
            <person name="Elias M."/>
            <person name="Eveleigh R.J."/>
            <person name="Herman E.K."/>
            <person name="Klute M.J."/>
            <person name="Nakayama T."/>
            <person name="Obornik M."/>
            <person name="Reyes-Prieto A."/>
            <person name="Armbrust E.V."/>
            <person name="Aves S.J."/>
            <person name="Beiko R.G."/>
            <person name="Coutinho P."/>
            <person name="Dacks J.B."/>
            <person name="Durnford D.G."/>
            <person name="Fast N.M."/>
            <person name="Green B.R."/>
            <person name="Grisdale C."/>
            <person name="Hempe F."/>
            <person name="Henrissat B."/>
            <person name="Hoppner M.P."/>
            <person name="Ishida K.-I."/>
            <person name="Kim E."/>
            <person name="Koreny L."/>
            <person name="Kroth P.G."/>
            <person name="Liu Y."/>
            <person name="Malik S.-B."/>
            <person name="Maier U.G."/>
            <person name="McRose D."/>
            <person name="Mock T."/>
            <person name="Neilson J.A."/>
            <person name="Onodera N.T."/>
            <person name="Poole A.M."/>
            <person name="Pritham E.J."/>
            <person name="Richards T.A."/>
            <person name="Rocap G."/>
            <person name="Roy S.W."/>
            <person name="Sarai C."/>
            <person name="Schaack S."/>
            <person name="Shirato S."/>
            <person name="Slamovits C.H."/>
            <person name="Spencer D.F."/>
            <person name="Suzuki S."/>
            <person name="Worden A.Z."/>
            <person name="Zauner S."/>
            <person name="Barry K."/>
            <person name="Bell C."/>
            <person name="Bharti A.K."/>
            <person name="Crow J.A."/>
            <person name="Grimwood J."/>
            <person name="Kramer R."/>
            <person name="Lindquist E."/>
            <person name="Lucas S."/>
            <person name="Salamov A."/>
            <person name="McFadden G.I."/>
            <person name="Lane C.E."/>
            <person name="Keeling P.J."/>
            <person name="Gray M.W."/>
            <person name="Grigoriev I.V."/>
            <person name="Archibald J.M."/>
        </authorList>
    </citation>
    <scope>NUCLEOTIDE SEQUENCE</scope>
    <source>
        <strain evidence="4">CCMP2712</strain>
    </source>
</reference>
<organism evidence="2">
    <name type="scientific">Guillardia theta (strain CCMP2712)</name>
    <name type="common">Cryptophyte</name>
    <dbReference type="NCBI Taxonomy" id="905079"/>
    <lineage>
        <taxon>Eukaryota</taxon>
        <taxon>Cryptophyceae</taxon>
        <taxon>Pyrenomonadales</taxon>
        <taxon>Geminigeraceae</taxon>
        <taxon>Guillardia</taxon>
    </lineage>
</organism>
<evidence type="ECO:0000313" key="3">
    <source>
        <dbReference type="EnsemblProtists" id="EKX45208"/>
    </source>
</evidence>
<dbReference type="PaxDb" id="55529-EKX45208"/>
<dbReference type="InterPro" id="IPR002909">
    <property type="entry name" value="IPT_dom"/>
</dbReference>
<evidence type="ECO:0000313" key="4">
    <source>
        <dbReference type="Proteomes" id="UP000011087"/>
    </source>
</evidence>
<dbReference type="SUPFAM" id="SSF81296">
    <property type="entry name" value="E set domains"/>
    <property type="match status" value="2"/>
</dbReference>
<dbReference type="Gene3D" id="2.60.40.10">
    <property type="entry name" value="Immunoglobulins"/>
    <property type="match status" value="3"/>
</dbReference>
<reference evidence="2 4" key="1">
    <citation type="journal article" date="2012" name="Nature">
        <title>Algal genomes reveal evolutionary mosaicism and the fate of nucleomorphs.</title>
        <authorList>
            <consortium name="DOE Joint Genome Institute"/>
            <person name="Curtis B.A."/>
            <person name="Tanifuji G."/>
            <person name="Burki F."/>
            <person name="Gruber A."/>
            <person name="Irimia M."/>
            <person name="Maruyama S."/>
            <person name="Arias M.C."/>
            <person name="Ball S.G."/>
            <person name="Gile G.H."/>
            <person name="Hirakawa Y."/>
            <person name="Hopkins J.F."/>
            <person name="Kuo A."/>
            <person name="Rensing S.A."/>
            <person name="Schmutz J."/>
            <person name="Symeonidi A."/>
            <person name="Elias M."/>
            <person name="Eveleigh R.J."/>
            <person name="Herman E.K."/>
            <person name="Klute M.J."/>
            <person name="Nakayama T."/>
            <person name="Obornik M."/>
            <person name="Reyes-Prieto A."/>
            <person name="Armbrust E.V."/>
            <person name="Aves S.J."/>
            <person name="Beiko R.G."/>
            <person name="Coutinho P."/>
            <person name="Dacks J.B."/>
            <person name="Durnford D.G."/>
            <person name="Fast N.M."/>
            <person name="Green B.R."/>
            <person name="Grisdale C.J."/>
            <person name="Hempel F."/>
            <person name="Henrissat B."/>
            <person name="Hoppner M.P."/>
            <person name="Ishida K."/>
            <person name="Kim E."/>
            <person name="Koreny L."/>
            <person name="Kroth P.G."/>
            <person name="Liu Y."/>
            <person name="Malik S.B."/>
            <person name="Maier U.G."/>
            <person name="McRose D."/>
            <person name="Mock T."/>
            <person name="Neilson J.A."/>
            <person name="Onodera N.T."/>
            <person name="Poole A.M."/>
            <person name="Pritham E.J."/>
            <person name="Richards T.A."/>
            <person name="Rocap G."/>
            <person name="Roy S.W."/>
            <person name="Sarai C."/>
            <person name="Schaack S."/>
            <person name="Shirato S."/>
            <person name="Slamovits C.H."/>
            <person name="Spencer D.F."/>
            <person name="Suzuki S."/>
            <person name="Worden A.Z."/>
            <person name="Zauner S."/>
            <person name="Barry K."/>
            <person name="Bell C."/>
            <person name="Bharti A.K."/>
            <person name="Crow J.A."/>
            <person name="Grimwood J."/>
            <person name="Kramer R."/>
            <person name="Lindquist E."/>
            <person name="Lucas S."/>
            <person name="Salamov A."/>
            <person name="McFadden G.I."/>
            <person name="Lane C.E."/>
            <person name="Keeling P.J."/>
            <person name="Gray M.W."/>
            <person name="Grigoriev I.V."/>
            <person name="Archibald J.M."/>
        </authorList>
    </citation>
    <scope>NUCLEOTIDE SEQUENCE</scope>
    <source>
        <strain evidence="2 4">CCMP2712</strain>
    </source>
</reference>
<protein>
    <recommendedName>
        <fullName evidence="1">PA14 domain-containing protein</fullName>
    </recommendedName>
</protein>
<dbReference type="Pfam" id="PF07691">
    <property type="entry name" value="PA14"/>
    <property type="match status" value="1"/>
</dbReference>
<reference evidence="3" key="3">
    <citation type="submission" date="2015-06" db="UniProtKB">
        <authorList>
            <consortium name="EnsemblProtists"/>
        </authorList>
    </citation>
    <scope>IDENTIFICATION</scope>
</reference>
<dbReference type="InterPro" id="IPR011658">
    <property type="entry name" value="PA14_dom"/>
</dbReference>
<dbReference type="OrthoDB" id="442731at2759"/>
<dbReference type="SMART" id="SM00758">
    <property type="entry name" value="PA14"/>
    <property type="match status" value="2"/>
</dbReference>
<keyword evidence="4" id="KW-1185">Reference proteome</keyword>
<dbReference type="EMBL" id="JH993000">
    <property type="protein sequence ID" value="EKX45208.1"/>
    <property type="molecule type" value="Genomic_DNA"/>
</dbReference>
<evidence type="ECO:0000259" key="1">
    <source>
        <dbReference type="PROSITE" id="PS51820"/>
    </source>
</evidence>
<dbReference type="RefSeq" id="XP_005832188.1">
    <property type="nucleotide sequence ID" value="XM_005832131.1"/>
</dbReference>
<dbReference type="HOGENOM" id="CLU_313633_0_0_1"/>
<gene>
    <name evidence="2" type="ORF">GUITHDRAFT_139132</name>
</gene>
<feature type="domain" description="PA14" evidence="1">
    <location>
        <begin position="124"/>
        <end position="267"/>
    </location>
</feature>